<dbReference type="InterPro" id="IPR013762">
    <property type="entry name" value="Integrase-like_cat_sf"/>
</dbReference>
<keyword evidence="4" id="KW-0233">DNA recombination</keyword>
<evidence type="ECO:0000256" key="2">
    <source>
        <dbReference type="ARBA" id="ARBA00022908"/>
    </source>
</evidence>
<dbReference type="PANTHER" id="PTHR30349">
    <property type="entry name" value="PHAGE INTEGRASE-RELATED"/>
    <property type="match status" value="1"/>
</dbReference>
<dbReference type="Pfam" id="PF00589">
    <property type="entry name" value="Phage_integrase"/>
    <property type="match status" value="1"/>
</dbReference>
<dbReference type="GO" id="GO:0015074">
    <property type="term" value="P:DNA integration"/>
    <property type="evidence" value="ECO:0007669"/>
    <property type="project" value="UniProtKB-KW"/>
</dbReference>
<accession>A0A9E6SZ38</accession>
<keyword evidence="2" id="KW-0229">DNA integration</keyword>
<evidence type="ECO:0000256" key="3">
    <source>
        <dbReference type="ARBA" id="ARBA00023125"/>
    </source>
</evidence>
<dbReference type="SUPFAM" id="SSF56349">
    <property type="entry name" value="DNA breaking-rejoining enzymes"/>
    <property type="match status" value="1"/>
</dbReference>
<dbReference type="Gene3D" id="1.10.443.10">
    <property type="entry name" value="Intergrase catalytic core"/>
    <property type="match status" value="1"/>
</dbReference>
<dbReference type="Proteomes" id="UP000683551">
    <property type="component" value="Chromosome"/>
</dbReference>
<sequence>MARASSSGAVIPQSPERPRRRIQCHDAHGSWRRAAGAAPGHRADRFKKRITPHCLRHSYATHLIEAGVDLLEVQKILGHHSILTTTRYTHLTEHRKESAEVYINTLMSRIQVGWNKVV</sequence>
<evidence type="ECO:0000313" key="8">
    <source>
        <dbReference type="Proteomes" id="UP000683551"/>
    </source>
</evidence>
<dbReference type="AlphaFoldDB" id="A0A9E6SZ38"/>
<dbReference type="InterPro" id="IPR011010">
    <property type="entry name" value="DNA_brk_join_enz"/>
</dbReference>
<evidence type="ECO:0000259" key="6">
    <source>
        <dbReference type="PROSITE" id="PS51898"/>
    </source>
</evidence>
<evidence type="ECO:0000256" key="4">
    <source>
        <dbReference type="ARBA" id="ARBA00023172"/>
    </source>
</evidence>
<evidence type="ECO:0000256" key="1">
    <source>
        <dbReference type="ARBA" id="ARBA00008857"/>
    </source>
</evidence>
<protein>
    <submittedName>
        <fullName evidence="7">Tyrosine-type recombinase/integrase</fullName>
    </submittedName>
</protein>
<evidence type="ECO:0000256" key="5">
    <source>
        <dbReference type="SAM" id="MobiDB-lite"/>
    </source>
</evidence>
<organism evidence="7 8">
    <name type="scientific">Ferrovum myxofaciens</name>
    <dbReference type="NCBI Taxonomy" id="416213"/>
    <lineage>
        <taxon>Bacteria</taxon>
        <taxon>Pseudomonadati</taxon>
        <taxon>Pseudomonadota</taxon>
        <taxon>Betaproteobacteria</taxon>
        <taxon>Ferrovales</taxon>
        <taxon>Ferrovaceae</taxon>
        <taxon>Ferrovum</taxon>
    </lineage>
</organism>
<comment type="similarity">
    <text evidence="1">Belongs to the 'phage' integrase family.</text>
</comment>
<dbReference type="InterPro" id="IPR002104">
    <property type="entry name" value="Integrase_catalytic"/>
</dbReference>
<dbReference type="PANTHER" id="PTHR30349:SF41">
    <property type="entry name" value="INTEGRASE_RECOMBINASE PROTEIN MJ0367-RELATED"/>
    <property type="match status" value="1"/>
</dbReference>
<dbReference type="EMBL" id="CP071137">
    <property type="protein sequence ID" value="QWY78770.1"/>
    <property type="molecule type" value="Genomic_DNA"/>
</dbReference>
<dbReference type="GO" id="GO:0003677">
    <property type="term" value="F:DNA binding"/>
    <property type="evidence" value="ECO:0007669"/>
    <property type="project" value="UniProtKB-KW"/>
</dbReference>
<proteinExistence type="inferred from homology"/>
<name>A0A9E6SZ38_9PROT</name>
<feature type="domain" description="Tyr recombinase" evidence="6">
    <location>
        <begin position="1"/>
        <end position="103"/>
    </location>
</feature>
<feature type="region of interest" description="Disordered" evidence="5">
    <location>
        <begin position="1"/>
        <end position="21"/>
    </location>
</feature>
<dbReference type="GO" id="GO:0006310">
    <property type="term" value="P:DNA recombination"/>
    <property type="evidence" value="ECO:0007669"/>
    <property type="project" value="UniProtKB-KW"/>
</dbReference>
<dbReference type="InterPro" id="IPR050090">
    <property type="entry name" value="Tyrosine_recombinase_XerCD"/>
</dbReference>
<dbReference type="PROSITE" id="PS51898">
    <property type="entry name" value="TYR_RECOMBINASE"/>
    <property type="match status" value="1"/>
</dbReference>
<reference evidence="7" key="1">
    <citation type="submission" date="2021-02" db="EMBL/GenBank/DDBJ databases">
        <title>Comparative genomics of Ferrovum myxofaciens strains, predominant extremophile bacteria forming large biofilm stalactites in acid mine ecosystems.</title>
        <authorList>
            <person name="Burkartova K."/>
            <person name="Ridl J."/>
            <person name="Pajer P."/>
            <person name="Falteisek L."/>
        </authorList>
    </citation>
    <scope>NUCLEOTIDE SEQUENCE</scope>
    <source>
        <strain evidence="7">MI1III</strain>
    </source>
</reference>
<gene>
    <name evidence="7" type="ORF">JZL65_00200</name>
</gene>
<keyword evidence="3" id="KW-0238">DNA-binding</keyword>
<evidence type="ECO:0000313" key="7">
    <source>
        <dbReference type="EMBL" id="QWY78770.1"/>
    </source>
</evidence>